<sequence length="97" mass="11542">MIAEDPEPESDQWGSVHHRSYKLLNQSWPPNARTIRNAPTPIRVEARLVWEDGQEWVPAHATRWTRKYVFLSLWHRRLLIQGAWLDPVDVRRIDPPQ</sequence>
<dbReference type="AlphaFoldDB" id="A0A561DVG7"/>
<gene>
    <name evidence="1" type="ORF">BKA23_3368</name>
</gene>
<evidence type="ECO:0000313" key="2">
    <source>
        <dbReference type="Proteomes" id="UP000318297"/>
    </source>
</evidence>
<dbReference type="OrthoDB" id="5195718at2"/>
<comment type="caution">
    <text evidence="1">The sequence shown here is derived from an EMBL/GenBank/DDBJ whole genome shotgun (WGS) entry which is preliminary data.</text>
</comment>
<dbReference type="Proteomes" id="UP000318297">
    <property type="component" value="Unassembled WGS sequence"/>
</dbReference>
<evidence type="ECO:0000313" key="1">
    <source>
        <dbReference type="EMBL" id="TWE07355.1"/>
    </source>
</evidence>
<accession>A0A561DVG7</accession>
<name>A0A561DVG7_9MICO</name>
<dbReference type="RefSeq" id="WP_145230576.1">
    <property type="nucleotide sequence ID" value="NZ_VIVQ01000005.1"/>
</dbReference>
<reference evidence="1 2" key="1">
    <citation type="submission" date="2019-06" db="EMBL/GenBank/DDBJ databases">
        <title>Sequencing the genomes of 1000 actinobacteria strains.</title>
        <authorList>
            <person name="Klenk H.-P."/>
        </authorList>
    </citation>
    <scope>NUCLEOTIDE SEQUENCE [LARGE SCALE GENOMIC DNA]</scope>
    <source>
        <strain evidence="1 2">DSM 19560</strain>
    </source>
</reference>
<organism evidence="1 2">
    <name type="scientific">Rudaeicoccus suwonensis</name>
    <dbReference type="NCBI Taxonomy" id="657409"/>
    <lineage>
        <taxon>Bacteria</taxon>
        <taxon>Bacillati</taxon>
        <taxon>Actinomycetota</taxon>
        <taxon>Actinomycetes</taxon>
        <taxon>Micrococcales</taxon>
        <taxon>Dermacoccaceae</taxon>
        <taxon>Rudaeicoccus</taxon>
    </lineage>
</organism>
<proteinExistence type="predicted"/>
<protein>
    <submittedName>
        <fullName evidence="1">Uncharacterized protein</fullName>
    </submittedName>
</protein>
<keyword evidence="2" id="KW-1185">Reference proteome</keyword>
<dbReference type="EMBL" id="VIVQ01000005">
    <property type="protein sequence ID" value="TWE07355.1"/>
    <property type="molecule type" value="Genomic_DNA"/>
</dbReference>